<comment type="subunit">
    <text evidence="7">Homodimer. Within each dimer, one monomer is responsible for RNA recognition and catalysis, while the other monomer binds to the replacement base PreQ1.</text>
</comment>
<evidence type="ECO:0000256" key="2">
    <source>
        <dbReference type="ARBA" id="ARBA00022676"/>
    </source>
</evidence>
<dbReference type="PANTHER" id="PTHR46499">
    <property type="entry name" value="QUEUINE TRNA-RIBOSYLTRANSFERASE"/>
    <property type="match status" value="1"/>
</dbReference>
<name>A0A395LZX9_9BACT</name>
<comment type="caution">
    <text evidence="9">The sequence shown here is derived from an EMBL/GenBank/DDBJ whole genome shotgun (WGS) entry which is preliminary data.</text>
</comment>
<evidence type="ECO:0000313" key="9">
    <source>
        <dbReference type="EMBL" id="RFM23991.1"/>
    </source>
</evidence>
<dbReference type="NCBIfam" id="TIGR00449">
    <property type="entry name" value="tgt_general"/>
    <property type="match status" value="1"/>
</dbReference>
<evidence type="ECO:0000256" key="1">
    <source>
        <dbReference type="ARBA" id="ARBA00004691"/>
    </source>
</evidence>
<feature type="binding site" evidence="7">
    <location>
        <position position="193"/>
    </location>
    <ligand>
        <name>substrate</name>
    </ligand>
</feature>
<sequence length="380" mass="43208">MQFELQKKDLHSAARAGKIITAHGEILTPVFMPVGTRGAVRAVEPRELVEIGAQIILANTYHLYLRPSTDLLFKAGGLHKFMSWSKPILTDSGGYQVFSLSELRQVSEEGVIFKSHLDGSKHIFTPESVIETQRYIGSDIMMVLDECPPYNAEREYIKASSELTLRWAARAQAHLMKTAPLYGYEQTLFAITQGGTFDDLRQESTKRLVEMDFEGYAIGGLAVGEPEEAMYRMLELSHPLLPEHKPRYLMGVGTPINILNAIERGIDMFDCVMPTREGRNGRVYTRYGTLNIRAAKYADDFRSLDEGFENYVCQNFSRAYIRHLLNVNEILGLQLCSLQNLSFFLWLTRTAREHILNGTFKAWKEEFIEQFQSGEKVGMI</sequence>
<feature type="binding site" evidence="7">
    <location>
        <position position="220"/>
    </location>
    <ligand>
        <name>substrate</name>
    </ligand>
</feature>
<comment type="pathway">
    <text evidence="1 7">tRNA modification; tRNA-queuosine biosynthesis.</text>
</comment>
<accession>A0A395LZX9</accession>
<dbReference type="InterPro" id="IPR002616">
    <property type="entry name" value="tRNA_ribo_trans-like"/>
</dbReference>
<dbReference type="NCBIfam" id="TIGR00430">
    <property type="entry name" value="Q_tRNA_tgt"/>
    <property type="match status" value="1"/>
</dbReference>
<dbReference type="Proteomes" id="UP000266389">
    <property type="component" value="Unassembled WGS sequence"/>
</dbReference>
<comment type="function">
    <text evidence="7">Catalyzes the base-exchange of a guanine (G) residue with the queuine precursor 7-aminomethyl-7-deazaguanine (PreQ1) at position 34 (anticodon wobble position) in tRNAs with GU(N) anticodons (tRNA-Asp, -Asn, -His and -Tyr). Catalysis occurs through a double-displacement mechanism. The nucleophile active site attacks the C1' of nucleotide 34 to detach the guanine base from the RNA, forming a covalent enzyme-RNA intermediate. The proton acceptor active site deprotonates the incoming PreQ1, allowing a nucleophilic attack on the C1' of the ribose to form the product. After dissociation, two additional enzymatic reactions on the tRNA convert PreQ1 to queuine (Q), resulting in the hypermodified nucleoside queuosine (7-(((4,5-cis-dihydroxy-2-cyclopenten-1-yl)amino)methyl)-7-deazaguanosine).</text>
</comment>
<dbReference type="GO" id="GO:0008616">
    <property type="term" value="P:tRNA queuosine(34) biosynthetic process"/>
    <property type="evidence" value="ECO:0007669"/>
    <property type="project" value="UniProtKB-UniRule"/>
</dbReference>
<feature type="binding site" evidence="7">
    <location>
        <begin position="91"/>
        <end position="95"/>
    </location>
    <ligand>
        <name>substrate</name>
    </ligand>
</feature>
<feature type="region of interest" description="RNA binding" evidence="7">
    <location>
        <begin position="251"/>
        <end position="257"/>
    </location>
</feature>
<dbReference type="InterPro" id="IPR050076">
    <property type="entry name" value="ArchSynthase1/Queuine_TRR"/>
</dbReference>
<evidence type="ECO:0000256" key="4">
    <source>
        <dbReference type="ARBA" id="ARBA00022694"/>
    </source>
</evidence>
<feature type="active site" description="Nucleophile" evidence="7">
    <location>
        <position position="270"/>
    </location>
</feature>
<gene>
    <name evidence="7" type="primary">tgt</name>
    <name evidence="9" type="ORF">D0433_07785</name>
</gene>
<feature type="region of interest" description="RNA binding; important for wobble base 34 recognition" evidence="7">
    <location>
        <begin position="275"/>
        <end position="279"/>
    </location>
</feature>
<comment type="caution">
    <text evidence="7">Lacks conserved residue(s) required for the propagation of feature annotation.</text>
</comment>
<dbReference type="PANTHER" id="PTHR46499:SF1">
    <property type="entry name" value="QUEUINE TRNA-RIBOSYLTRANSFERASE"/>
    <property type="match status" value="1"/>
</dbReference>
<dbReference type="SUPFAM" id="SSF51713">
    <property type="entry name" value="tRNA-guanine transglycosylase"/>
    <property type="match status" value="1"/>
</dbReference>
<keyword evidence="4 7" id="KW-0819">tRNA processing</keyword>
<dbReference type="GO" id="GO:0005829">
    <property type="term" value="C:cytosol"/>
    <property type="evidence" value="ECO:0007669"/>
    <property type="project" value="TreeGrafter"/>
</dbReference>
<comment type="catalytic activity">
    <reaction evidence="6 7">
        <text>7-aminomethyl-7-carbaguanine + guanosine(34) in tRNA = 7-aminomethyl-7-carbaguanosine(34) in tRNA + guanine</text>
        <dbReference type="Rhea" id="RHEA:24104"/>
        <dbReference type="Rhea" id="RHEA-COMP:10341"/>
        <dbReference type="Rhea" id="RHEA-COMP:10342"/>
        <dbReference type="ChEBI" id="CHEBI:16235"/>
        <dbReference type="ChEBI" id="CHEBI:58703"/>
        <dbReference type="ChEBI" id="CHEBI:74269"/>
        <dbReference type="ChEBI" id="CHEBI:82833"/>
        <dbReference type="EC" id="2.4.2.29"/>
    </reaction>
</comment>
<evidence type="ECO:0000256" key="6">
    <source>
        <dbReference type="ARBA" id="ARBA00050112"/>
    </source>
</evidence>
<dbReference type="HAMAP" id="MF_00168">
    <property type="entry name" value="Q_tRNA_Tgt"/>
    <property type="match status" value="1"/>
</dbReference>
<dbReference type="Gene3D" id="3.20.20.105">
    <property type="entry name" value="Queuine tRNA-ribosyltransferase-like"/>
    <property type="match status" value="1"/>
</dbReference>
<keyword evidence="3 7" id="KW-0808">Transferase</keyword>
<dbReference type="FunFam" id="3.20.20.105:FF:000001">
    <property type="entry name" value="Queuine tRNA-ribosyltransferase"/>
    <property type="match status" value="1"/>
</dbReference>
<evidence type="ECO:0000313" key="10">
    <source>
        <dbReference type="Proteomes" id="UP000266389"/>
    </source>
</evidence>
<dbReference type="AlphaFoldDB" id="A0A395LZX9"/>
<evidence type="ECO:0000256" key="5">
    <source>
        <dbReference type="ARBA" id="ARBA00022785"/>
    </source>
</evidence>
<dbReference type="EC" id="2.4.2.29" evidence="7"/>
<proteinExistence type="inferred from homology"/>
<dbReference type="Pfam" id="PF01702">
    <property type="entry name" value="TGT"/>
    <property type="match status" value="1"/>
</dbReference>
<dbReference type="EMBL" id="PHFL01000049">
    <property type="protein sequence ID" value="RFM23991.1"/>
    <property type="molecule type" value="Genomic_DNA"/>
</dbReference>
<organism evidence="9 10">
    <name type="scientific">Candidatus Thermochlorobacter aerophilus</name>
    <dbReference type="NCBI Taxonomy" id="1868324"/>
    <lineage>
        <taxon>Bacteria</taxon>
        <taxon>Pseudomonadati</taxon>
        <taxon>Chlorobiota</taxon>
        <taxon>Chlorobiia</taxon>
        <taxon>Chlorobiales</taxon>
        <taxon>Candidatus Thermochlorobacteriaceae</taxon>
        <taxon>Candidatus Thermochlorobacter</taxon>
    </lineage>
</organism>
<feature type="domain" description="tRNA-guanine(15) transglycosylase-like" evidence="8">
    <location>
        <begin position="13"/>
        <end position="372"/>
    </location>
</feature>
<reference evidence="9 10" key="1">
    <citation type="journal article" date="2011" name="ISME J.">
        <title>Community ecology of hot spring cyanobacterial mats: predominant populations and their functional potential.</title>
        <authorList>
            <person name="Klatt C.G."/>
            <person name="Wood J.M."/>
            <person name="Rusch D.B."/>
            <person name="Bateson M.M."/>
            <person name="Hamamura N."/>
            <person name="Heidelberg J.F."/>
            <person name="Grossman A.R."/>
            <person name="Bhaya D."/>
            <person name="Cohan F.M."/>
            <person name="Kuhl M."/>
            <person name="Bryant D.A."/>
            <person name="Ward D.M."/>
        </authorList>
    </citation>
    <scope>NUCLEOTIDE SEQUENCE [LARGE SCALE GENOMIC DNA]</scope>
    <source>
        <strain evidence="9">OS</strain>
    </source>
</reference>
<comment type="similarity">
    <text evidence="7">Belongs to the queuine tRNA-ribosyltransferase family.</text>
</comment>
<dbReference type="InterPro" id="IPR036511">
    <property type="entry name" value="TGT-like_sf"/>
</dbReference>
<dbReference type="InterPro" id="IPR004803">
    <property type="entry name" value="TGT"/>
</dbReference>
<evidence type="ECO:0000256" key="7">
    <source>
        <dbReference type="HAMAP-Rule" id="MF_00168"/>
    </source>
</evidence>
<feature type="active site" description="Proton acceptor" evidence="7">
    <location>
        <position position="91"/>
    </location>
</feature>
<keyword evidence="5 7" id="KW-0671">Queuosine biosynthesis</keyword>
<keyword evidence="2 7" id="KW-0328">Glycosyltransferase</keyword>
<protein>
    <recommendedName>
        <fullName evidence="7">Queuine tRNA-ribosyltransferase</fullName>
        <ecNumber evidence="7">2.4.2.29</ecNumber>
    </recommendedName>
    <alternativeName>
        <fullName evidence="7">Guanine insertion enzyme</fullName>
    </alternativeName>
    <alternativeName>
        <fullName evidence="7">tRNA-guanine transglycosylase</fullName>
    </alternativeName>
</protein>
<dbReference type="UniPathway" id="UPA00392"/>
<feature type="binding site" evidence="7">
    <location>
        <position position="145"/>
    </location>
    <ligand>
        <name>substrate</name>
    </ligand>
</feature>
<dbReference type="GO" id="GO:0008479">
    <property type="term" value="F:tRNA-guanosine(34) queuine transglycosylase activity"/>
    <property type="evidence" value="ECO:0007669"/>
    <property type="project" value="UniProtKB-UniRule"/>
</dbReference>
<evidence type="ECO:0000256" key="3">
    <source>
        <dbReference type="ARBA" id="ARBA00022679"/>
    </source>
</evidence>
<evidence type="ECO:0000259" key="8">
    <source>
        <dbReference type="Pfam" id="PF01702"/>
    </source>
</evidence>